<evidence type="ECO:0000313" key="1">
    <source>
        <dbReference type="EMBL" id="GES06339.1"/>
    </source>
</evidence>
<dbReference type="RefSeq" id="WP_155342250.1">
    <property type="nucleotide sequence ID" value="NZ_BAAABN010000072.1"/>
</dbReference>
<dbReference type="AlphaFoldDB" id="A0A5M3WDC7"/>
<dbReference type="Proteomes" id="UP000334990">
    <property type="component" value="Unassembled WGS sequence"/>
</dbReference>
<sequence>MTDIVEQLPNILLEMVDAQIRAGGGGLRPQVHILAEDMDAAYVGYMECRPFYRGADAASALANLGVLPSVIKATRLFVVWEDHDIRTALEIQGEHINQGIAILDARFNGHTLRWHPFSAVGRQVNGGRGIAVDLTWGTPARYENVPLLAPFEALLRVWRELRDDDLERTAILLQKAGYELNWATPLK</sequence>
<name>A0A5M3WDC7_9ACTN</name>
<reference evidence="1 2" key="1">
    <citation type="submission" date="2019-10" db="EMBL/GenBank/DDBJ databases">
        <title>Whole genome shotgun sequence of Acrocarpospora corrugata NBRC 13972.</title>
        <authorList>
            <person name="Ichikawa N."/>
            <person name="Kimura A."/>
            <person name="Kitahashi Y."/>
            <person name="Komaki H."/>
            <person name="Oguchi A."/>
        </authorList>
    </citation>
    <scope>NUCLEOTIDE SEQUENCE [LARGE SCALE GENOMIC DNA]</scope>
    <source>
        <strain evidence="1 2">NBRC 13972</strain>
    </source>
</reference>
<dbReference type="EMBL" id="BLAD01000152">
    <property type="protein sequence ID" value="GES06339.1"/>
    <property type="molecule type" value="Genomic_DNA"/>
</dbReference>
<accession>A0A5M3WDC7</accession>
<keyword evidence="2" id="KW-1185">Reference proteome</keyword>
<proteinExistence type="predicted"/>
<gene>
    <name evidence="1" type="ORF">Acor_84080</name>
</gene>
<evidence type="ECO:0000313" key="2">
    <source>
        <dbReference type="Proteomes" id="UP000334990"/>
    </source>
</evidence>
<comment type="caution">
    <text evidence="1">The sequence shown here is derived from an EMBL/GenBank/DDBJ whole genome shotgun (WGS) entry which is preliminary data.</text>
</comment>
<organism evidence="1 2">
    <name type="scientific">Acrocarpospora corrugata</name>
    <dbReference type="NCBI Taxonomy" id="35763"/>
    <lineage>
        <taxon>Bacteria</taxon>
        <taxon>Bacillati</taxon>
        <taxon>Actinomycetota</taxon>
        <taxon>Actinomycetes</taxon>
        <taxon>Streptosporangiales</taxon>
        <taxon>Streptosporangiaceae</taxon>
        <taxon>Acrocarpospora</taxon>
    </lineage>
</organism>
<protein>
    <submittedName>
        <fullName evidence="1">Uncharacterized protein</fullName>
    </submittedName>
</protein>
<dbReference type="OrthoDB" id="3467603at2"/>